<sequence>MTKADKVLWGLAAVILSLFIVVEAKTMMLNLGAAMHDAYCQDH</sequence>
<gene>
    <name evidence="1" type="ORF">HNP47_001014</name>
</gene>
<dbReference type="Proteomes" id="UP000556201">
    <property type="component" value="Unassembled WGS sequence"/>
</dbReference>
<dbReference type="EMBL" id="JACHLJ010000001">
    <property type="protein sequence ID" value="MBB5771045.1"/>
    <property type="molecule type" value="Genomic_DNA"/>
</dbReference>
<evidence type="ECO:0000313" key="2">
    <source>
        <dbReference type="Proteomes" id="UP000556201"/>
    </source>
</evidence>
<comment type="caution">
    <text evidence="1">The sequence shown here is derived from an EMBL/GenBank/DDBJ whole genome shotgun (WGS) entry which is preliminary data.</text>
</comment>
<accession>A0A7W9FT17</accession>
<protein>
    <submittedName>
        <fullName evidence="1">Uncharacterized protein</fullName>
    </submittedName>
</protein>
<dbReference type="RefSeq" id="WP_260394603.1">
    <property type="nucleotide sequence ID" value="NZ_JACHLJ010000001.1"/>
</dbReference>
<name>A0A7W9FT17_BREVE</name>
<dbReference type="AlphaFoldDB" id="A0A7W9FT17"/>
<proteinExistence type="predicted"/>
<reference evidence="1 2" key="1">
    <citation type="submission" date="2020-08" db="EMBL/GenBank/DDBJ databases">
        <title>Functional genomics of gut bacteria from endangered species of beetles.</title>
        <authorList>
            <person name="Carlos-Shanley C."/>
        </authorList>
    </citation>
    <scope>NUCLEOTIDE SEQUENCE [LARGE SCALE GENOMIC DNA]</scope>
    <source>
        <strain evidence="1 2">S00192</strain>
    </source>
</reference>
<evidence type="ECO:0000313" key="1">
    <source>
        <dbReference type="EMBL" id="MBB5771045.1"/>
    </source>
</evidence>
<organism evidence="1 2">
    <name type="scientific">Brevundimonas vesicularis</name>
    <name type="common">Pseudomonas vesicularis</name>
    <dbReference type="NCBI Taxonomy" id="41276"/>
    <lineage>
        <taxon>Bacteria</taxon>
        <taxon>Pseudomonadati</taxon>
        <taxon>Pseudomonadota</taxon>
        <taxon>Alphaproteobacteria</taxon>
        <taxon>Caulobacterales</taxon>
        <taxon>Caulobacteraceae</taxon>
        <taxon>Brevundimonas</taxon>
    </lineage>
</organism>